<feature type="domain" description="C2H2-type" evidence="17">
    <location>
        <begin position="513"/>
        <end position="540"/>
    </location>
</feature>
<sequence>MPAQADKFQASTVVEVKQSDHNLRNRIVNNKPVTLNGNMKPVGLSLNDNDSLKTPTILGNSEVALKTPTLLGSPTKGPLSTIGHCEELTTPKFSLNSYSSNNQTQAFFGEHEPLLTGPSGASTSAVNQNDTKDQKATITFKGSISTSISTFGTQNVNSPGLSASMFQFSPLVEHFLQSITKSQQTGTNLPLLVLDSNAKTPGATDTPDLFKVLRDKKDGIIPSSSSQTSSTLCSSGSQHVLTSEYQQVIFDLYNLVNRGGNIRRTPPPGPSGVNQNGFSGGAICSSLHYSHHHARGTCSSHPVNLSGTSTQAHNPKYHVGGRNMDESLASLELLITTLIQQNITCMVSPAEPCIQGAQSLAARPVPSSSQGSHYSTCSFSSSAPAQCSPSQTLRTQTPNASQGSSQTSFKTEFRPKLEPVDDYYQPSVAFEGYPEFENISSQSIEDHKNTSASSASAAGPSTSTKIRKYPTRLTKLPLHERPYKCPIEDCDRRFSRSDELTRHIRIHTGQKPFQCRICMRAFSRSDHLTTHVRTHTGEKPFSCEVCGRKFARSDERKRHTKVHAKQKVIF</sequence>
<evidence type="ECO:0000256" key="7">
    <source>
        <dbReference type="ARBA" id="ARBA00022771"/>
    </source>
</evidence>
<feature type="region of interest" description="Disordered" evidence="16">
    <location>
        <begin position="388"/>
        <end position="412"/>
    </location>
</feature>
<dbReference type="PANTHER" id="PTHR23235">
    <property type="entry name" value="KRUEPPEL-LIKE TRANSCRIPTION FACTOR"/>
    <property type="match status" value="1"/>
</dbReference>
<dbReference type="SUPFAM" id="SSF57667">
    <property type="entry name" value="beta-beta-alpha zinc fingers"/>
    <property type="match status" value="2"/>
</dbReference>
<dbReference type="PROSITE" id="PS50157">
    <property type="entry name" value="ZINC_FINGER_C2H2_2"/>
    <property type="match status" value="3"/>
</dbReference>
<gene>
    <name evidence="18" type="ORF">DME_LOCUS6364</name>
</gene>
<evidence type="ECO:0000256" key="12">
    <source>
        <dbReference type="ARBA" id="ARBA00023159"/>
    </source>
</evidence>
<reference evidence="21" key="1">
    <citation type="submission" date="2017-02" db="UniProtKB">
        <authorList>
            <consortium name="WormBaseParasite"/>
        </authorList>
    </citation>
    <scope>IDENTIFICATION</scope>
</reference>
<evidence type="ECO:0000256" key="16">
    <source>
        <dbReference type="SAM" id="MobiDB-lite"/>
    </source>
</evidence>
<dbReference type="EMBL" id="UYYG01001155">
    <property type="protein sequence ID" value="VDN56391.1"/>
    <property type="molecule type" value="Genomic_DNA"/>
</dbReference>
<dbReference type="STRING" id="318479.A0A0N4U592"/>
<name>A0A0N4U592_DRAME</name>
<dbReference type="SMART" id="SM00355">
    <property type="entry name" value="ZnF_C2H2"/>
    <property type="match status" value="3"/>
</dbReference>
<evidence type="ECO:0000256" key="3">
    <source>
        <dbReference type="ARBA" id="ARBA00005682"/>
    </source>
</evidence>
<keyword evidence="5" id="KW-0479">Metal-binding</keyword>
<dbReference type="PROSITE" id="PS00028">
    <property type="entry name" value="ZINC_FINGER_C2H2_1"/>
    <property type="match status" value="3"/>
</dbReference>
<dbReference type="GO" id="GO:0000978">
    <property type="term" value="F:RNA polymerase II cis-regulatory region sequence-specific DNA binding"/>
    <property type="evidence" value="ECO:0007669"/>
    <property type="project" value="TreeGrafter"/>
</dbReference>
<keyword evidence="14" id="KW-0539">Nucleus</keyword>
<keyword evidence="20" id="KW-1185">Reference proteome</keyword>
<keyword evidence="12" id="KW-0010">Activator</keyword>
<feature type="domain" description="C2H2-type" evidence="17">
    <location>
        <begin position="483"/>
        <end position="512"/>
    </location>
</feature>
<evidence type="ECO:0000256" key="4">
    <source>
        <dbReference type="ARBA" id="ARBA00022490"/>
    </source>
</evidence>
<keyword evidence="8" id="KW-0862">Zinc</keyword>
<evidence type="ECO:0000256" key="6">
    <source>
        <dbReference type="ARBA" id="ARBA00022737"/>
    </source>
</evidence>
<evidence type="ECO:0000256" key="2">
    <source>
        <dbReference type="ARBA" id="ARBA00004496"/>
    </source>
</evidence>
<keyword evidence="11" id="KW-0238">DNA-binding</keyword>
<accession>A0A0N4U592</accession>
<evidence type="ECO:0000313" key="21">
    <source>
        <dbReference type="WBParaSite" id="DME_0000200401-mRNA-1"/>
    </source>
</evidence>
<feature type="compositionally biased region" description="Polar residues" evidence="16">
    <location>
        <begin position="392"/>
        <end position="410"/>
    </location>
</feature>
<comment type="similarity">
    <text evidence="3">Belongs to the EGR C2H2-type zinc-finger protein family.</text>
</comment>
<keyword evidence="6" id="KW-0677">Repeat</keyword>
<dbReference type="FunFam" id="3.30.160.60:FF:000092">
    <property type="entry name" value="Early growth response protein 3"/>
    <property type="match status" value="1"/>
</dbReference>
<proteinExistence type="inferred from homology"/>
<feature type="compositionally biased region" description="Low complexity" evidence="16">
    <location>
        <begin position="450"/>
        <end position="464"/>
    </location>
</feature>
<keyword evidence="9" id="KW-0805">Transcription regulation</keyword>
<evidence type="ECO:0000256" key="5">
    <source>
        <dbReference type="ARBA" id="ARBA00022723"/>
    </source>
</evidence>
<evidence type="ECO:0000256" key="14">
    <source>
        <dbReference type="ARBA" id="ARBA00023242"/>
    </source>
</evidence>
<dbReference type="GO" id="GO:0048511">
    <property type="term" value="P:rhythmic process"/>
    <property type="evidence" value="ECO:0007669"/>
    <property type="project" value="UniProtKB-KW"/>
</dbReference>
<evidence type="ECO:0000313" key="18">
    <source>
        <dbReference type="EMBL" id="VDN56391.1"/>
    </source>
</evidence>
<feature type="domain" description="C2H2-type" evidence="17">
    <location>
        <begin position="541"/>
        <end position="568"/>
    </location>
</feature>
<dbReference type="InterPro" id="IPR036236">
    <property type="entry name" value="Znf_C2H2_sf"/>
</dbReference>
<dbReference type="Gene3D" id="3.30.160.60">
    <property type="entry name" value="Classic Zinc Finger"/>
    <property type="match status" value="3"/>
</dbReference>
<dbReference type="AlphaFoldDB" id="A0A0N4U592"/>
<protein>
    <submittedName>
        <fullName evidence="21">Zinc finger protein</fullName>
    </submittedName>
</protein>
<dbReference type="GO" id="GO:0008270">
    <property type="term" value="F:zinc ion binding"/>
    <property type="evidence" value="ECO:0007669"/>
    <property type="project" value="UniProtKB-KW"/>
</dbReference>
<dbReference type="OrthoDB" id="10018191at2759"/>
<keyword evidence="13" id="KW-0804">Transcription</keyword>
<evidence type="ECO:0000259" key="17">
    <source>
        <dbReference type="PROSITE" id="PS50157"/>
    </source>
</evidence>
<evidence type="ECO:0000256" key="13">
    <source>
        <dbReference type="ARBA" id="ARBA00023163"/>
    </source>
</evidence>
<dbReference type="GO" id="GO:0005737">
    <property type="term" value="C:cytoplasm"/>
    <property type="evidence" value="ECO:0007669"/>
    <property type="project" value="UniProtKB-SubCell"/>
</dbReference>
<dbReference type="InterPro" id="IPR013087">
    <property type="entry name" value="Znf_C2H2_type"/>
</dbReference>
<dbReference type="Proteomes" id="UP000038040">
    <property type="component" value="Unplaced"/>
</dbReference>
<evidence type="ECO:0000256" key="11">
    <source>
        <dbReference type="ARBA" id="ARBA00023125"/>
    </source>
</evidence>
<evidence type="ECO:0000256" key="1">
    <source>
        <dbReference type="ARBA" id="ARBA00004123"/>
    </source>
</evidence>
<reference evidence="18 20" key="2">
    <citation type="submission" date="2018-11" db="EMBL/GenBank/DDBJ databases">
        <authorList>
            <consortium name="Pathogen Informatics"/>
        </authorList>
    </citation>
    <scope>NUCLEOTIDE SEQUENCE [LARGE SCALE GENOMIC DNA]</scope>
</reference>
<evidence type="ECO:0000256" key="9">
    <source>
        <dbReference type="ARBA" id="ARBA00023015"/>
    </source>
</evidence>
<evidence type="ECO:0000256" key="15">
    <source>
        <dbReference type="PROSITE-ProRule" id="PRU00042"/>
    </source>
</evidence>
<evidence type="ECO:0000256" key="10">
    <source>
        <dbReference type="ARBA" id="ARBA00023108"/>
    </source>
</evidence>
<keyword evidence="4" id="KW-0963">Cytoplasm</keyword>
<evidence type="ECO:0000313" key="20">
    <source>
        <dbReference type="Proteomes" id="UP000274756"/>
    </source>
</evidence>
<dbReference type="Proteomes" id="UP000274756">
    <property type="component" value="Unassembled WGS sequence"/>
</dbReference>
<dbReference type="PANTHER" id="PTHR23235:SF42">
    <property type="entry name" value="EARLY GROWTH RESPONSE PROTEIN 1"/>
    <property type="match status" value="1"/>
</dbReference>
<dbReference type="GO" id="GO:0005634">
    <property type="term" value="C:nucleus"/>
    <property type="evidence" value="ECO:0007669"/>
    <property type="project" value="UniProtKB-SubCell"/>
</dbReference>
<feature type="region of interest" description="Disordered" evidence="16">
    <location>
        <begin position="444"/>
        <end position="464"/>
    </location>
</feature>
<evidence type="ECO:0000313" key="19">
    <source>
        <dbReference type="Proteomes" id="UP000038040"/>
    </source>
</evidence>
<dbReference type="WBParaSite" id="DME_0000200401-mRNA-1">
    <property type="protein sequence ID" value="DME_0000200401-mRNA-1"/>
    <property type="gene ID" value="DME_0000200401"/>
</dbReference>
<evidence type="ECO:0000256" key="8">
    <source>
        <dbReference type="ARBA" id="ARBA00022833"/>
    </source>
</evidence>
<keyword evidence="7 15" id="KW-0863">Zinc-finger</keyword>
<comment type="subcellular location">
    <subcellularLocation>
        <location evidence="2">Cytoplasm</location>
    </subcellularLocation>
    <subcellularLocation>
        <location evidence="1">Nucleus</location>
    </subcellularLocation>
</comment>
<organism evidence="19 21">
    <name type="scientific">Dracunculus medinensis</name>
    <name type="common">Guinea worm</name>
    <dbReference type="NCBI Taxonomy" id="318479"/>
    <lineage>
        <taxon>Eukaryota</taxon>
        <taxon>Metazoa</taxon>
        <taxon>Ecdysozoa</taxon>
        <taxon>Nematoda</taxon>
        <taxon>Chromadorea</taxon>
        <taxon>Rhabditida</taxon>
        <taxon>Spirurina</taxon>
        <taxon>Dracunculoidea</taxon>
        <taxon>Dracunculidae</taxon>
        <taxon>Dracunculus</taxon>
    </lineage>
</organism>
<dbReference type="GO" id="GO:0000981">
    <property type="term" value="F:DNA-binding transcription factor activity, RNA polymerase II-specific"/>
    <property type="evidence" value="ECO:0007669"/>
    <property type="project" value="TreeGrafter"/>
</dbReference>
<keyword evidence="10" id="KW-0090">Biological rhythms</keyword>
<dbReference type="Pfam" id="PF00096">
    <property type="entry name" value="zf-C2H2"/>
    <property type="match status" value="3"/>
</dbReference>